<evidence type="ECO:0000313" key="2">
    <source>
        <dbReference type="EnsemblMetazoa" id="GAUT025766-PA"/>
    </source>
</evidence>
<dbReference type="AlphaFoldDB" id="A0A1A9V4M2"/>
<dbReference type="PANTHER" id="PTHR45823:SF1">
    <property type="entry name" value="T-SNARE COILED-COIL HOMOLOGY DOMAIN-CONTAINING PROTEIN"/>
    <property type="match status" value="1"/>
</dbReference>
<keyword evidence="1" id="KW-0175">Coiled coil</keyword>
<reference evidence="2" key="1">
    <citation type="submission" date="2020-05" db="UniProtKB">
        <authorList>
            <consortium name="EnsemblMetazoa"/>
        </authorList>
    </citation>
    <scope>IDENTIFICATION</scope>
    <source>
        <strain evidence="2">TTRI</strain>
    </source>
</reference>
<dbReference type="VEuPathDB" id="VectorBase:GAUT025766"/>
<name>A0A1A9V4M2_GLOAU</name>
<protein>
    <submittedName>
        <fullName evidence="2">Uncharacterized protein</fullName>
    </submittedName>
</protein>
<sequence length="173" mass="19818">MYFAFYEWKQLLRETFTQQMQQQMQQQSQQQGQQIESKIDGTTEKIEKDQENQRILQIYIDETYQQFQSKVNVLEEKVDNAIGQLDARINAQEEDAGAAKNEIKALKKELAKQQTNDVSTSSIKVKTPRFDGTANFNAFKLQFGVVATKNMWDDDDKAIALISSLRGAAAEII</sequence>
<evidence type="ECO:0000256" key="1">
    <source>
        <dbReference type="SAM" id="Coils"/>
    </source>
</evidence>
<keyword evidence="3" id="KW-1185">Reference proteome</keyword>
<dbReference type="EnsemblMetazoa" id="GAUT025766-RA">
    <property type="protein sequence ID" value="GAUT025766-PA"/>
    <property type="gene ID" value="GAUT025766"/>
</dbReference>
<dbReference type="Proteomes" id="UP000078200">
    <property type="component" value="Unassembled WGS sequence"/>
</dbReference>
<organism evidence="2 3">
    <name type="scientific">Glossina austeni</name>
    <name type="common">Savannah tsetse fly</name>
    <dbReference type="NCBI Taxonomy" id="7395"/>
    <lineage>
        <taxon>Eukaryota</taxon>
        <taxon>Metazoa</taxon>
        <taxon>Ecdysozoa</taxon>
        <taxon>Arthropoda</taxon>
        <taxon>Hexapoda</taxon>
        <taxon>Insecta</taxon>
        <taxon>Pterygota</taxon>
        <taxon>Neoptera</taxon>
        <taxon>Endopterygota</taxon>
        <taxon>Diptera</taxon>
        <taxon>Brachycera</taxon>
        <taxon>Muscomorpha</taxon>
        <taxon>Hippoboscoidea</taxon>
        <taxon>Glossinidae</taxon>
        <taxon>Glossina</taxon>
    </lineage>
</organism>
<accession>A0A1A9V4M2</accession>
<proteinExistence type="predicted"/>
<dbReference type="PANTHER" id="PTHR45823">
    <property type="entry name" value="T-SNARE COILED-COIL HOMOLOGY DOMAIN-CONTAINING PROTEIN"/>
    <property type="match status" value="1"/>
</dbReference>
<feature type="coiled-coil region" evidence="1">
    <location>
        <begin position="64"/>
        <end position="116"/>
    </location>
</feature>
<evidence type="ECO:0000313" key="3">
    <source>
        <dbReference type="Proteomes" id="UP000078200"/>
    </source>
</evidence>